<dbReference type="Proteomes" id="UP001074726">
    <property type="component" value="Unassembled WGS sequence"/>
</dbReference>
<feature type="transmembrane region" description="Helical" evidence="1">
    <location>
        <begin position="36"/>
        <end position="57"/>
    </location>
</feature>
<evidence type="ECO:0000313" key="2">
    <source>
        <dbReference type="EMBL" id="MCY4728828.1"/>
    </source>
</evidence>
<sequence>MRALGIALGVLMVLTGAVWTLQGLGYLEGSPMTDQSIWAIPGPLVAGLGVGLVIVAARRRE</sequence>
<dbReference type="RefSeq" id="WP_268113905.1">
    <property type="nucleotide sequence ID" value="NZ_JAPPUX010000008.1"/>
</dbReference>
<keyword evidence="1" id="KW-0472">Membrane</keyword>
<name>A0ABT4CIN0_9ACTN</name>
<evidence type="ECO:0008006" key="4">
    <source>
        <dbReference type="Google" id="ProtNLM"/>
    </source>
</evidence>
<keyword evidence="1" id="KW-1133">Transmembrane helix</keyword>
<comment type="caution">
    <text evidence="2">The sequence shown here is derived from an EMBL/GenBank/DDBJ whole genome shotgun (WGS) entry which is preliminary data.</text>
</comment>
<dbReference type="EMBL" id="JAPPUX010000008">
    <property type="protein sequence ID" value="MCY4728828.1"/>
    <property type="molecule type" value="Genomic_DNA"/>
</dbReference>
<proteinExistence type="predicted"/>
<evidence type="ECO:0000256" key="1">
    <source>
        <dbReference type="SAM" id="Phobius"/>
    </source>
</evidence>
<gene>
    <name evidence="2" type="ORF">NYO98_21300</name>
</gene>
<keyword evidence="1" id="KW-0812">Transmembrane</keyword>
<organism evidence="2 3">
    <name type="scientific">Nocardioides pini</name>
    <dbReference type="NCBI Taxonomy" id="2975053"/>
    <lineage>
        <taxon>Bacteria</taxon>
        <taxon>Bacillati</taxon>
        <taxon>Actinomycetota</taxon>
        <taxon>Actinomycetes</taxon>
        <taxon>Propionibacteriales</taxon>
        <taxon>Nocardioidaceae</taxon>
        <taxon>Nocardioides</taxon>
    </lineage>
</organism>
<protein>
    <recommendedName>
        <fullName evidence="4">PEP-CTERM protein-sorting domain-containing protein</fullName>
    </recommendedName>
</protein>
<reference evidence="2" key="1">
    <citation type="submission" date="2022-08" db="EMBL/GenBank/DDBJ databases">
        <title>Genome sequencing of Nocardioides sp. STR2.</title>
        <authorList>
            <person name="So Y."/>
        </authorList>
    </citation>
    <scope>NUCLEOTIDE SEQUENCE</scope>
    <source>
        <strain evidence="2">STR2</strain>
    </source>
</reference>
<accession>A0ABT4CIN0</accession>
<keyword evidence="3" id="KW-1185">Reference proteome</keyword>
<evidence type="ECO:0000313" key="3">
    <source>
        <dbReference type="Proteomes" id="UP001074726"/>
    </source>
</evidence>